<keyword evidence="3" id="KW-1185">Reference proteome</keyword>
<gene>
    <name evidence="2" type="ORF">CU097_014744</name>
</gene>
<dbReference type="Proteomes" id="UP000252139">
    <property type="component" value="Unassembled WGS sequence"/>
</dbReference>
<sequence>MILKHLHIPIGAPCLLLADIVTVHPTQLQTAMSNYALTAVIIAMKSDICLRDYPRKNTLVLLHGSQTKKPVVRIISTQSSPVVHPTSY</sequence>
<dbReference type="AlphaFoldDB" id="A0A367K3J0"/>
<evidence type="ECO:0000256" key="1">
    <source>
        <dbReference type="SAM" id="SignalP"/>
    </source>
</evidence>
<keyword evidence="1" id="KW-0732">Signal</keyword>
<protein>
    <submittedName>
        <fullName evidence="2">Uncharacterized protein</fullName>
    </submittedName>
</protein>
<proteinExistence type="predicted"/>
<dbReference type="EMBL" id="PJQL01000342">
    <property type="protein sequence ID" value="RCH96730.1"/>
    <property type="molecule type" value="Genomic_DNA"/>
</dbReference>
<name>A0A367K3J0_RHIAZ</name>
<organism evidence="2 3">
    <name type="scientific">Rhizopus azygosporus</name>
    <name type="common">Rhizopus microsporus var. azygosporus</name>
    <dbReference type="NCBI Taxonomy" id="86630"/>
    <lineage>
        <taxon>Eukaryota</taxon>
        <taxon>Fungi</taxon>
        <taxon>Fungi incertae sedis</taxon>
        <taxon>Mucoromycota</taxon>
        <taxon>Mucoromycotina</taxon>
        <taxon>Mucoromycetes</taxon>
        <taxon>Mucorales</taxon>
        <taxon>Mucorineae</taxon>
        <taxon>Rhizopodaceae</taxon>
        <taxon>Rhizopus</taxon>
    </lineage>
</organism>
<evidence type="ECO:0000313" key="2">
    <source>
        <dbReference type="EMBL" id="RCH96730.1"/>
    </source>
</evidence>
<reference evidence="2 3" key="1">
    <citation type="journal article" date="2018" name="G3 (Bethesda)">
        <title>Phylogenetic and Phylogenomic Definition of Rhizopus Species.</title>
        <authorList>
            <person name="Gryganskyi A.P."/>
            <person name="Golan J."/>
            <person name="Dolatabadi S."/>
            <person name="Mondo S."/>
            <person name="Robb S."/>
            <person name="Idnurm A."/>
            <person name="Muszewska A."/>
            <person name="Steczkiewicz K."/>
            <person name="Masonjones S."/>
            <person name="Liao H.L."/>
            <person name="Gajdeczka M.T."/>
            <person name="Anike F."/>
            <person name="Vuek A."/>
            <person name="Anishchenko I.M."/>
            <person name="Voigt K."/>
            <person name="de Hoog G.S."/>
            <person name="Smith M.E."/>
            <person name="Heitman J."/>
            <person name="Vilgalys R."/>
            <person name="Stajich J.E."/>
        </authorList>
    </citation>
    <scope>NUCLEOTIDE SEQUENCE [LARGE SCALE GENOMIC DNA]</scope>
    <source>
        <strain evidence="2 3">CBS 357.93</strain>
    </source>
</reference>
<comment type="caution">
    <text evidence="2">The sequence shown here is derived from an EMBL/GenBank/DDBJ whole genome shotgun (WGS) entry which is preliminary data.</text>
</comment>
<accession>A0A367K3J0</accession>
<evidence type="ECO:0000313" key="3">
    <source>
        <dbReference type="Proteomes" id="UP000252139"/>
    </source>
</evidence>
<feature type="signal peptide" evidence="1">
    <location>
        <begin position="1"/>
        <end position="18"/>
    </location>
</feature>
<feature type="chain" id="PRO_5016645145" evidence="1">
    <location>
        <begin position="19"/>
        <end position="88"/>
    </location>
</feature>